<protein>
    <recommendedName>
        <fullName evidence="4">Colorectal cancer associated 2</fullName>
    </recommendedName>
</protein>
<proteinExistence type="predicted"/>
<evidence type="ECO:0000313" key="2">
    <source>
        <dbReference type="Ensembl" id="ENSVKKP00000024815.1"/>
    </source>
</evidence>
<feature type="region of interest" description="Disordered" evidence="1">
    <location>
        <begin position="16"/>
        <end position="66"/>
    </location>
</feature>
<keyword evidence="3" id="KW-1185">Reference proteome</keyword>
<reference evidence="2" key="1">
    <citation type="submission" date="2025-08" db="UniProtKB">
        <authorList>
            <consortium name="Ensembl"/>
        </authorList>
    </citation>
    <scope>IDENTIFICATION</scope>
</reference>
<name>A0A8D2LNX4_VARKO</name>
<accession>A0A8D2LNX4</accession>
<feature type="compositionally biased region" description="Polar residues" evidence="1">
    <location>
        <begin position="19"/>
        <end position="30"/>
    </location>
</feature>
<evidence type="ECO:0008006" key="4">
    <source>
        <dbReference type="Google" id="ProtNLM"/>
    </source>
</evidence>
<evidence type="ECO:0000256" key="1">
    <source>
        <dbReference type="SAM" id="MobiDB-lite"/>
    </source>
</evidence>
<dbReference type="InterPro" id="IPR043265">
    <property type="entry name" value="OCAT2"/>
</dbReference>
<dbReference type="PANTHER" id="PTHR36689:SF1">
    <property type="entry name" value="POU CLASS 2 HOMEOBOX ASSOCIATING FACTOR 3"/>
    <property type="match status" value="1"/>
</dbReference>
<dbReference type="Proteomes" id="UP000694545">
    <property type="component" value="Unplaced"/>
</dbReference>
<dbReference type="Ensembl" id="ENSVKKT00000025416.1">
    <property type="protein sequence ID" value="ENSVKKP00000024815.1"/>
    <property type="gene ID" value="ENSVKKG00000016341.1"/>
</dbReference>
<dbReference type="PANTHER" id="PTHR36689">
    <property type="entry name" value="COLORECTAL CANCER-ASSOCIATED PROTEIN 2"/>
    <property type="match status" value="1"/>
</dbReference>
<evidence type="ECO:0000313" key="3">
    <source>
        <dbReference type="Proteomes" id="UP000694545"/>
    </source>
</evidence>
<dbReference type="OMA" id="GANWDIC"/>
<reference evidence="2" key="2">
    <citation type="submission" date="2025-09" db="UniProtKB">
        <authorList>
            <consortium name="Ensembl"/>
        </authorList>
    </citation>
    <scope>IDENTIFICATION</scope>
</reference>
<sequence>MLQKGSAEMPPLSLLLASFQGSESPDTSDPSGLLDYSYSPPQLPPFAPLSYGSPSPPEARSCMFAPSDGGPFAPDCHGLYPPASPTCCCPSCGSQHLDMLRVPEYFPSTTVDCMDYAPSVSAADDFFRRDRSWHSCCS</sequence>
<organism evidence="2 3">
    <name type="scientific">Varanus komodoensis</name>
    <name type="common">Komodo dragon</name>
    <dbReference type="NCBI Taxonomy" id="61221"/>
    <lineage>
        <taxon>Eukaryota</taxon>
        <taxon>Metazoa</taxon>
        <taxon>Chordata</taxon>
        <taxon>Craniata</taxon>
        <taxon>Vertebrata</taxon>
        <taxon>Euteleostomi</taxon>
        <taxon>Lepidosauria</taxon>
        <taxon>Squamata</taxon>
        <taxon>Bifurcata</taxon>
        <taxon>Unidentata</taxon>
        <taxon>Episquamata</taxon>
        <taxon>Toxicofera</taxon>
        <taxon>Anguimorpha</taxon>
        <taxon>Paleoanguimorpha</taxon>
        <taxon>Varanoidea</taxon>
        <taxon>Varanidae</taxon>
        <taxon>Varanus</taxon>
    </lineage>
</organism>
<dbReference type="AlphaFoldDB" id="A0A8D2LNX4"/>